<dbReference type="Pfam" id="PF00072">
    <property type="entry name" value="Response_reg"/>
    <property type="match status" value="1"/>
</dbReference>
<comment type="caution">
    <text evidence="4">The sequence shown here is derived from an EMBL/GenBank/DDBJ whole genome shotgun (WGS) entry which is preliminary data.</text>
</comment>
<dbReference type="PROSITE" id="PS50110">
    <property type="entry name" value="RESPONSE_REGULATORY"/>
    <property type="match status" value="1"/>
</dbReference>
<dbReference type="InterPro" id="IPR050595">
    <property type="entry name" value="Bact_response_regulator"/>
</dbReference>
<evidence type="ECO:0000256" key="1">
    <source>
        <dbReference type="ARBA" id="ARBA00022553"/>
    </source>
</evidence>
<gene>
    <name evidence="4" type="ORF">N4G62_04640</name>
</gene>
<evidence type="ECO:0000256" key="2">
    <source>
        <dbReference type="PROSITE-ProRule" id="PRU00169"/>
    </source>
</evidence>
<evidence type="ECO:0000313" key="5">
    <source>
        <dbReference type="Proteomes" id="UP001292182"/>
    </source>
</evidence>
<dbReference type="Proteomes" id="UP001292182">
    <property type="component" value="Unassembled WGS sequence"/>
</dbReference>
<evidence type="ECO:0000313" key="4">
    <source>
        <dbReference type="EMBL" id="MDZ7281315.1"/>
    </source>
</evidence>
<feature type="domain" description="Response regulatory" evidence="3">
    <location>
        <begin position="7"/>
        <end position="118"/>
    </location>
</feature>
<keyword evidence="1 2" id="KW-0597">Phosphoprotein</keyword>
<reference evidence="5" key="1">
    <citation type="submission" date="2023-07" db="EMBL/GenBank/DDBJ databases">
        <title>Whole genome sequence analysis of rice epiphytic Sphingomonas sanguinis OsEp_Plm_15B2.</title>
        <authorList>
            <person name="Sahu K.P."/>
            <person name="Asharani P."/>
            <person name="Reddy B."/>
            <person name="Kumar A."/>
        </authorList>
    </citation>
    <scope>NUCLEOTIDE SEQUENCE [LARGE SCALE GENOMIC DNA]</scope>
    <source>
        <strain evidence="5">OsEp_Plm_15B2</strain>
    </source>
</reference>
<accession>A0ABU5LN17</accession>
<sequence length="119" mass="13281">MPLTNRRILIVEDEYMLARDLQLELEEAGAIVIGSEASVRSALSRIEQEERIDAVILDVNLGGQFAFPVADALNARQIPFIFASGYEDDVVKSRYPGVVNCAKPFVSRRLLHSLENVLH</sequence>
<evidence type="ECO:0000259" key="3">
    <source>
        <dbReference type="PROSITE" id="PS50110"/>
    </source>
</evidence>
<organism evidence="4 5">
    <name type="scientific">Sphingomonas sanguinis</name>
    <dbReference type="NCBI Taxonomy" id="33051"/>
    <lineage>
        <taxon>Bacteria</taxon>
        <taxon>Pseudomonadati</taxon>
        <taxon>Pseudomonadota</taxon>
        <taxon>Alphaproteobacteria</taxon>
        <taxon>Sphingomonadales</taxon>
        <taxon>Sphingomonadaceae</taxon>
        <taxon>Sphingomonas</taxon>
    </lineage>
</organism>
<dbReference type="SUPFAM" id="SSF52172">
    <property type="entry name" value="CheY-like"/>
    <property type="match status" value="1"/>
</dbReference>
<dbReference type="PANTHER" id="PTHR44591:SF24">
    <property type="entry name" value="PROTEIN-GLUTAMATE METHYLESTERASE_PROTEIN-GLUTAMINE GLUTAMINASE 1"/>
    <property type="match status" value="1"/>
</dbReference>
<dbReference type="RefSeq" id="WP_322538731.1">
    <property type="nucleotide sequence ID" value="NZ_JAOBTW010000004.1"/>
</dbReference>
<dbReference type="InterPro" id="IPR001789">
    <property type="entry name" value="Sig_transdc_resp-reg_receiver"/>
</dbReference>
<keyword evidence="5" id="KW-1185">Reference proteome</keyword>
<feature type="modified residue" description="4-aspartylphosphate" evidence="2">
    <location>
        <position position="58"/>
    </location>
</feature>
<protein>
    <submittedName>
        <fullName evidence="4">Response regulator</fullName>
    </submittedName>
</protein>
<proteinExistence type="predicted"/>
<dbReference type="InterPro" id="IPR011006">
    <property type="entry name" value="CheY-like_superfamily"/>
</dbReference>
<dbReference type="Gene3D" id="3.40.50.2300">
    <property type="match status" value="1"/>
</dbReference>
<name>A0ABU5LN17_9SPHN</name>
<dbReference type="EMBL" id="JAOBTW010000004">
    <property type="protein sequence ID" value="MDZ7281315.1"/>
    <property type="molecule type" value="Genomic_DNA"/>
</dbReference>
<dbReference type="SMART" id="SM00448">
    <property type="entry name" value="REC"/>
    <property type="match status" value="1"/>
</dbReference>
<dbReference type="PANTHER" id="PTHR44591">
    <property type="entry name" value="STRESS RESPONSE REGULATOR PROTEIN 1"/>
    <property type="match status" value="1"/>
</dbReference>